<gene>
    <name evidence="2" type="ORF">AaE_001542</name>
</gene>
<evidence type="ECO:0000313" key="3">
    <source>
        <dbReference type="Proteomes" id="UP000469452"/>
    </source>
</evidence>
<reference evidence="2 3" key="1">
    <citation type="submission" date="2019-06" db="EMBL/GenBank/DDBJ databases">
        <title>Genomics analysis of Aphanomyces spp. identifies a new class of oomycete effector associated with host adaptation.</title>
        <authorList>
            <person name="Gaulin E."/>
        </authorList>
    </citation>
    <scope>NUCLEOTIDE SEQUENCE [LARGE SCALE GENOMIC DNA]</scope>
    <source>
        <strain evidence="2 3">E</strain>
    </source>
</reference>
<dbReference type="Proteomes" id="UP000469452">
    <property type="component" value="Unassembled WGS sequence"/>
</dbReference>
<sequence>EGLLRVYRLVEGASLVLVHTTELDGIPYAMCEFQGRLLVSVGKILRIYDLGKKKMLRKCENRNFPSTIVKLTTAGARIYASDNHHSLRQPHALGCASVERRAQQSRAGIRHNIYMQLMEKLIDLSIYIMHGAWMVWVVSPFAFHMVCQFYVGETITSMVRTRLVPVGKEAIVYTTVMGRIGALIPFSSRVDVDFATHLEMYMRQEAPPLCGRDHLSYRSYFIPVKDVADGDLCDQFGMLSAEKQLKIAQDMDQTPMEVLKKLEDIRNGLL</sequence>
<dbReference type="GO" id="GO:0003676">
    <property type="term" value="F:nucleic acid binding"/>
    <property type="evidence" value="ECO:0007669"/>
    <property type="project" value="InterPro"/>
</dbReference>
<dbReference type="EMBL" id="VJMI01003199">
    <property type="protein sequence ID" value="KAF0774757.1"/>
    <property type="molecule type" value="Genomic_DNA"/>
</dbReference>
<dbReference type="GO" id="GO:0005634">
    <property type="term" value="C:nucleus"/>
    <property type="evidence" value="ECO:0007669"/>
    <property type="project" value="InterPro"/>
</dbReference>
<dbReference type="VEuPathDB" id="FungiDB:H257_08878"/>
<dbReference type="InterPro" id="IPR050358">
    <property type="entry name" value="RSE1/DDB1/CFT1"/>
</dbReference>
<protein>
    <recommendedName>
        <fullName evidence="1">RSE1/DDB1/CPSF1 C-terminal domain-containing protein</fullName>
    </recommendedName>
</protein>
<dbReference type="PANTHER" id="PTHR10644">
    <property type="entry name" value="DNA REPAIR/RNA PROCESSING CPSF FAMILY"/>
    <property type="match status" value="1"/>
</dbReference>
<dbReference type="Pfam" id="PF03178">
    <property type="entry name" value="CPSF_A"/>
    <property type="match status" value="2"/>
</dbReference>
<feature type="non-terminal residue" evidence="2">
    <location>
        <position position="1"/>
    </location>
</feature>
<feature type="domain" description="RSE1/DDB1/CPSF1 C-terminal" evidence="1">
    <location>
        <begin position="145"/>
        <end position="237"/>
    </location>
</feature>
<evidence type="ECO:0000259" key="1">
    <source>
        <dbReference type="Pfam" id="PF03178"/>
    </source>
</evidence>
<evidence type="ECO:0000313" key="2">
    <source>
        <dbReference type="EMBL" id="KAF0774757.1"/>
    </source>
</evidence>
<feature type="domain" description="RSE1/DDB1/CPSF1 C-terminal" evidence="1">
    <location>
        <begin position="2"/>
        <end position="87"/>
    </location>
</feature>
<proteinExistence type="predicted"/>
<organism evidence="2 3">
    <name type="scientific">Aphanomyces astaci</name>
    <name type="common">Crayfish plague agent</name>
    <dbReference type="NCBI Taxonomy" id="112090"/>
    <lineage>
        <taxon>Eukaryota</taxon>
        <taxon>Sar</taxon>
        <taxon>Stramenopiles</taxon>
        <taxon>Oomycota</taxon>
        <taxon>Saprolegniomycetes</taxon>
        <taxon>Saprolegniales</taxon>
        <taxon>Verrucalvaceae</taxon>
        <taxon>Aphanomyces</taxon>
    </lineage>
</organism>
<dbReference type="InterPro" id="IPR004871">
    <property type="entry name" value="RSE1/DDB1/CPSF1_C"/>
</dbReference>
<dbReference type="Gene3D" id="2.130.10.10">
    <property type="entry name" value="YVTN repeat-like/Quinoprotein amine dehydrogenase"/>
    <property type="match status" value="2"/>
</dbReference>
<dbReference type="InterPro" id="IPR015943">
    <property type="entry name" value="WD40/YVTN_repeat-like_dom_sf"/>
</dbReference>
<dbReference type="AlphaFoldDB" id="A0A6A5ASE0"/>
<comment type="caution">
    <text evidence="2">The sequence shown here is derived from an EMBL/GenBank/DDBJ whole genome shotgun (WGS) entry which is preliminary data.</text>
</comment>
<accession>A0A6A5ASE0</accession>
<name>A0A6A5ASE0_APHAT</name>